<comment type="caution">
    <text evidence="1">The sequence shown here is derived from an EMBL/GenBank/DDBJ whole genome shotgun (WGS) entry which is preliminary data.</text>
</comment>
<dbReference type="OrthoDB" id="716553at2759"/>
<dbReference type="AlphaFoldDB" id="A0A6G1C3N1"/>
<sequence length="74" mass="7941">MLTEGVGAAIRVPEAKGKEKITVVVRELMVGEGRGATLRAKVAELQKKAMDGLQDVGAATSVFDEVDKWREGEN</sequence>
<evidence type="ECO:0000313" key="1">
    <source>
        <dbReference type="EMBL" id="KAF0894839.1"/>
    </source>
</evidence>
<keyword evidence="2" id="KW-1185">Reference proteome</keyword>
<name>A0A6G1C3N1_9ORYZ</name>
<dbReference type="EMBL" id="SPHZ02000010">
    <property type="protein sequence ID" value="KAF0894839.1"/>
    <property type="molecule type" value="Genomic_DNA"/>
</dbReference>
<protein>
    <submittedName>
        <fullName evidence="1">Uncharacterized protein</fullName>
    </submittedName>
</protein>
<gene>
    <name evidence="1" type="ORF">E2562_003723</name>
</gene>
<dbReference type="Proteomes" id="UP000479710">
    <property type="component" value="Unassembled WGS sequence"/>
</dbReference>
<proteinExistence type="predicted"/>
<evidence type="ECO:0000313" key="2">
    <source>
        <dbReference type="Proteomes" id="UP000479710"/>
    </source>
</evidence>
<organism evidence="1 2">
    <name type="scientific">Oryza meyeriana var. granulata</name>
    <dbReference type="NCBI Taxonomy" id="110450"/>
    <lineage>
        <taxon>Eukaryota</taxon>
        <taxon>Viridiplantae</taxon>
        <taxon>Streptophyta</taxon>
        <taxon>Embryophyta</taxon>
        <taxon>Tracheophyta</taxon>
        <taxon>Spermatophyta</taxon>
        <taxon>Magnoliopsida</taxon>
        <taxon>Liliopsida</taxon>
        <taxon>Poales</taxon>
        <taxon>Poaceae</taxon>
        <taxon>BOP clade</taxon>
        <taxon>Oryzoideae</taxon>
        <taxon>Oryzeae</taxon>
        <taxon>Oryzinae</taxon>
        <taxon>Oryza</taxon>
        <taxon>Oryza meyeriana</taxon>
    </lineage>
</organism>
<accession>A0A6G1C3N1</accession>
<reference evidence="1 2" key="1">
    <citation type="submission" date="2019-11" db="EMBL/GenBank/DDBJ databases">
        <title>Whole genome sequence of Oryza granulata.</title>
        <authorList>
            <person name="Li W."/>
        </authorList>
    </citation>
    <scope>NUCLEOTIDE SEQUENCE [LARGE SCALE GENOMIC DNA]</scope>
    <source>
        <strain evidence="2">cv. Menghai</strain>
        <tissue evidence="1">Leaf</tissue>
    </source>
</reference>